<feature type="transmembrane region" description="Helical" evidence="2">
    <location>
        <begin position="360"/>
        <end position="380"/>
    </location>
</feature>
<feature type="transmembrane region" description="Helical" evidence="2">
    <location>
        <begin position="392"/>
        <end position="413"/>
    </location>
</feature>
<reference evidence="4 5" key="1">
    <citation type="submission" date="2014-03" db="EMBL/GenBank/DDBJ databases">
        <title>Genomics of Bifidobacteria.</title>
        <authorList>
            <person name="Ventura M."/>
            <person name="Milani C."/>
            <person name="Lugli G.A."/>
        </authorList>
    </citation>
    <scope>NUCLEOTIDE SEQUENCE [LARGE SCALE GENOMIC DNA]</scope>
    <source>
        <strain evidence="4 5">LMG 21589</strain>
    </source>
</reference>
<feature type="transmembrane region" description="Helical" evidence="2">
    <location>
        <begin position="425"/>
        <end position="448"/>
    </location>
</feature>
<feature type="compositionally biased region" description="Low complexity" evidence="1">
    <location>
        <begin position="197"/>
        <end position="206"/>
    </location>
</feature>
<keyword evidence="2" id="KW-0812">Transmembrane</keyword>
<evidence type="ECO:0000259" key="3">
    <source>
        <dbReference type="Pfam" id="PF04024"/>
    </source>
</evidence>
<protein>
    <submittedName>
        <fullName evidence="4">PspC domain</fullName>
    </submittedName>
</protein>
<feature type="region of interest" description="Disordered" evidence="1">
    <location>
        <begin position="652"/>
        <end position="672"/>
    </location>
</feature>
<dbReference type="Pfam" id="PF04024">
    <property type="entry name" value="PspC"/>
    <property type="match status" value="1"/>
</dbReference>
<dbReference type="EMBL" id="JGZO01000001">
    <property type="protein sequence ID" value="KFI95916.1"/>
    <property type="molecule type" value="Genomic_DNA"/>
</dbReference>
<gene>
    <name evidence="4" type="ORF">BSCA_1213</name>
</gene>
<comment type="caution">
    <text evidence="4">The sequence shown here is derived from an EMBL/GenBank/DDBJ whole genome shotgun (WGS) entry which is preliminary data.</text>
</comment>
<dbReference type="STRING" id="158787.BSCA_1213"/>
<sequence>MNGTFGQPPYGGQGDPNRMSAARLFRWIRGSGVTRSDDRWIGGVCGGLARSFGVSPPLVRAVVFGSVLLCGFGASFYAFAWFVLPDDRDGSILCERLLAGKADWNCAGCLVLLVIGMAMPGAGWAATLLAAGMLWLLIQRQSRMLRGQRGLFDGPSGSGPFGSGSTGGGPMNGDPMNGDPMGGGPTGYGPMGGGPTEYGPSSARAGSFGGSFGSYAGNGQPGSRSWAGAQDHSQYRDKPMSWQTPPAAGAAPTFAARPSGTDARPAPAGPAVPSGGFPYGGMPQPDPSAGVPGLRPGGDRAGGSAGDGSRPHDSAPFGAGASSAPMFAASAPAPTMTSAYRAPVSQPAPRYERRKPAGPFIVAVTAGLILLSAAGALYLMQDFAVEHTIRVATIWIAAVCLLIGAVMLVLGLAGRRAGGLVPIAWIAAIVAACVIAVNGAYSVLYFGYSTYYETHTSVNVTEYATYPGKDAHGDDSAMMNQLRKGVAFDGADYDNDRVHLDLSDFADDAPHKVTLNNGDTVQSVCPTGTISLAVSKAQVYITLPDNCSFAFGNEYGAYDIGSNSFGNRYSVVKGMWQSAIGLYDVYADYARSGGDYSADGMYSANGSDQADWGDPSSAYLPQNGPELIIAVPYAMQGRIFVRYPAAGEHASSYSSQADDSRQGGATPGASARNVLDRGWTGLTTMASSDDVPFRYIKQGDRS</sequence>
<feature type="compositionally biased region" description="Gly residues" evidence="1">
    <location>
        <begin position="180"/>
        <end position="196"/>
    </location>
</feature>
<feature type="transmembrane region" description="Helical" evidence="2">
    <location>
        <begin position="104"/>
        <end position="137"/>
    </location>
</feature>
<keyword evidence="2" id="KW-1133">Transmembrane helix</keyword>
<name>A0A087DK66_9BIFI</name>
<feature type="domain" description="Phage shock protein PspC N-terminal" evidence="3">
    <location>
        <begin position="34"/>
        <end position="86"/>
    </location>
</feature>
<dbReference type="eggNOG" id="COG1983">
    <property type="taxonomic scope" value="Bacteria"/>
</dbReference>
<evidence type="ECO:0000313" key="5">
    <source>
        <dbReference type="Proteomes" id="UP000029033"/>
    </source>
</evidence>
<feature type="region of interest" description="Disordered" evidence="1">
    <location>
        <begin position="150"/>
        <end position="321"/>
    </location>
</feature>
<proteinExistence type="predicted"/>
<dbReference type="Proteomes" id="UP000029033">
    <property type="component" value="Unassembled WGS sequence"/>
</dbReference>
<feature type="transmembrane region" description="Helical" evidence="2">
    <location>
        <begin position="58"/>
        <end position="84"/>
    </location>
</feature>
<feature type="compositionally biased region" description="Gly residues" evidence="1">
    <location>
        <begin position="156"/>
        <end position="171"/>
    </location>
</feature>
<evidence type="ECO:0000256" key="1">
    <source>
        <dbReference type="SAM" id="MobiDB-lite"/>
    </source>
</evidence>
<organism evidence="4 5">
    <name type="scientific">Bifidobacterium scardovii</name>
    <dbReference type="NCBI Taxonomy" id="158787"/>
    <lineage>
        <taxon>Bacteria</taxon>
        <taxon>Bacillati</taxon>
        <taxon>Actinomycetota</taxon>
        <taxon>Actinomycetes</taxon>
        <taxon>Bifidobacteriales</taxon>
        <taxon>Bifidobacteriaceae</taxon>
        <taxon>Bifidobacterium</taxon>
    </lineage>
</organism>
<keyword evidence="5" id="KW-1185">Reference proteome</keyword>
<accession>A0A087DK66</accession>
<feature type="compositionally biased region" description="Gly residues" evidence="1">
    <location>
        <begin position="295"/>
        <end position="306"/>
    </location>
</feature>
<dbReference type="AlphaFoldDB" id="A0A087DK66"/>
<evidence type="ECO:0000256" key="2">
    <source>
        <dbReference type="SAM" id="Phobius"/>
    </source>
</evidence>
<dbReference type="InterPro" id="IPR007168">
    <property type="entry name" value="Phageshock_PspC_N"/>
</dbReference>
<feature type="compositionally biased region" description="Low complexity" evidence="1">
    <location>
        <begin position="245"/>
        <end position="258"/>
    </location>
</feature>
<evidence type="ECO:0000313" key="4">
    <source>
        <dbReference type="EMBL" id="KFI95916.1"/>
    </source>
</evidence>
<keyword evidence="2" id="KW-0472">Membrane</keyword>
<feature type="compositionally biased region" description="Low complexity" evidence="1">
    <location>
        <begin position="265"/>
        <end position="276"/>
    </location>
</feature>